<keyword evidence="2" id="KW-1185">Reference proteome</keyword>
<dbReference type="RefSeq" id="WP_375733554.1">
    <property type="nucleotide sequence ID" value="NZ_JBCGDC010000014.1"/>
</dbReference>
<reference evidence="1 2" key="1">
    <citation type="submission" date="2024-04" db="EMBL/GenBank/DDBJ databases">
        <title>Polymorphospora sp. isolated from Baiyangdian Lake in Xiong'an New Area.</title>
        <authorList>
            <person name="Zhang X."/>
            <person name="Liu J."/>
        </authorList>
    </citation>
    <scope>NUCLEOTIDE SEQUENCE [LARGE SCALE GENOMIC DNA]</scope>
    <source>
        <strain evidence="1 2">2-325</strain>
    </source>
</reference>
<evidence type="ECO:0000313" key="2">
    <source>
        <dbReference type="Proteomes" id="UP001582793"/>
    </source>
</evidence>
<evidence type="ECO:0000313" key="1">
    <source>
        <dbReference type="EMBL" id="MFB6392869.1"/>
    </source>
</evidence>
<accession>A0ABV5CM99</accession>
<organism evidence="1 2">
    <name type="scientific">Polymorphospora lycopeni</name>
    <dbReference type="NCBI Taxonomy" id="3140240"/>
    <lineage>
        <taxon>Bacteria</taxon>
        <taxon>Bacillati</taxon>
        <taxon>Actinomycetota</taxon>
        <taxon>Actinomycetes</taxon>
        <taxon>Micromonosporales</taxon>
        <taxon>Micromonosporaceae</taxon>
        <taxon>Polymorphospora</taxon>
    </lineage>
</organism>
<protein>
    <recommendedName>
        <fullName evidence="3">SUKH-4 immunity protein of toxin-antitoxin system</fullName>
    </recommendedName>
</protein>
<dbReference type="EMBL" id="JBCGDC010000014">
    <property type="protein sequence ID" value="MFB6392869.1"/>
    <property type="molecule type" value="Genomic_DNA"/>
</dbReference>
<name>A0ABV5CM99_9ACTN</name>
<proteinExistence type="predicted"/>
<comment type="caution">
    <text evidence="1">The sequence shown here is derived from an EMBL/GenBank/DDBJ whole genome shotgun (WGS) entry which is preliminary data.</text>
</comment>
<sequence length="214" mass="24113">MVLTTGWFGTDLGPYRRDDGTYDYFPPDSLPPLPEPLFDGRFAWLAGARDPRVAYMRPIDVRADGAFLGTGLPDPFVEFMRRPELSGAVPSCTACWWQPPAPPVPSPVGAGARLLRFLNDQQDCLFWYLYLEPDGGHRVVAGGINYDTWVEDGVDEVDAAGDLVEVAPDFERFVYRFWVENLAWFEVVSQERDWDALSPPVRDYLARYRAAVGS</sequence>
<dbReference type="Proteomes" id="UP001582793">
    <property type="component" value="Unassembled WGS sequence"/>
</dbReference>
<evidence type="ECO:0008006" key="3">
    <source>
        <dbReference type="Google" id="ProtNLM"/>
    </source>
</evidence>
<gene>
    <name evidence="1" type="ORF">AAFH96_07065</name>
</gene>